<evidence type="ECO:0000313" key="4">
    <source>
        <dbReference type="EMBL" id="GEO91105.1"/>
    </source>
</evidence>
<dbReference type="EMBL" id="CP013254">
    <property type="protein sequence ID" value="ALU38860.1"/>
    <property type="molecule type" value="Genomic_DNA"/>
</dbReference>
<evidence type="ECO:0000313" key="5">
    <source>
        <dbReference type="Proteomes" id="UP000057181"/>
    </source>
</evidence>
<dbReference type="Proteomes" id="UP000057181">
    <property type="component" value="Chromosome"/>
</dbReference>
<dbReference type="RefSeq" id="WP_058857572.1">
    <property type="nucleotide sequence ID" value="NZ_BJZR01000006.1"/>
</dbReference>
<dbReference type="PANTHER" id="PTHR33383">
    <property type="entry name" value="MEMBRANE PROTEIN INSERTION EFFICIENCY FACTOR-RELATED"/>
    <property type="match status" value="1"/>
</dbReference>
<keyword evidence="6" id="KW-1185">Reference proteome</keyword>
<keyword evidence="1" id="KW-1003">Cell membrane</keyword>
<reference evidence="3 5" key="1">
    <citation type="submission" date="2015-11" db="EMBL/GenBank/DDBJ databases">
        <title>Complete Genome Sequence of Kocuria flava strain HO-9041.</title>
        <authorList>
            <person name="Zhou M."/>
            <person name="Dai J."/>
        </authorList>
    </citation>
    <scope>NUCLEOTIDE SEQUENCE [LARGE SCALE GENOMIC DNA]</scope>
    <source>
        <strain evidence="3 5">HO-9041</strain>
    </source>
</reference>
<dbReference type="SMART" id="SM01234">
    <property type="entry name" value="Haemolytic"/>
    <property type="match status" value="1"/>
</dbReference>
<comment type="similarity">
    <text evidence="1">Belongs to the UPF0161 family.</text>
</comment>
<name>A0A0U3I6B6_9MICC</name>
<dbReference type="OrthoDB" id="9801753at2"/>
<proteinExistence type="inferred from homology"/>
<reference evidence="4 6" key="2">
    <citation type="submission" date="2019-07" db="EMBL/GenBank/DDBJ databases">
        <title>Whole genome shotgun sequence of Kocuria flava NBRC 107626.</title>
        <authorList>
            <person name="Hosoyama A."/>
            <person name="Uohara A."/>
            <person name="Ohji S."/>
            <person name="Ichikawa N."/>
        </authorList>
    </citation>
    <scope>NUCLEOTIDE SEQUENCE [LARGE SCALE GENOMIC DNA]</scope>
    <source>
        <strain evidence="4 6">NBRC 107626</strain>
    </source>
</reference>
<evidence type="ECO:0000256" key="1">
    <source>
        <dbReference type="HAMAP-Rule" id="MF_00386"/>
    </source>
</evidence>
<dbReference type="HAMAP" id="MF_00386">
    <property type="entry name" value="UPF0161_YidD"/>
    <property type="match status" value="1"/>
</dbReference>
<protein>
    <recommendedName>
        <fullName evidence="1">Putative membrane protein insertion efficiency factor</fullName>
    </recommendedName>
</protein>
<evidence type="ECO:0000313" key="6">
    <source>
        <dbReference type="Proteomes" id="UP000321155"/>
    </source>
</evidence>
<dbReference type="KEGG" id="kfv:AS188_02870"/>
<dbReference type="Proteomes" id="UP000321155">
    <property type="component" value="Unassembled WGS sequence"/>
</dbReference>
<keyword evidence="1" id="KW-0472">Membrane</keyword>
<gene>
    <name evidence="3" type="ORF">AS188_02870</name>
    <name evidence="4" type="ORF">KFL01_04110</name>
</gene>
<dbReference type="InterPro" id="IPR002696">
    <property type="entry name" value="Membr_insert_effic_factor_YidD"/>
</dbReference>
<evidence type="ECO:0000256" key="2">
    <source>
        <dbReference type="SAM" id="MobiDB-lite"/>
    </source>
</evidence>
<organism evidence="3 5">
    <name type="scientific">Kocuria flava</name>
    <dbReference type="NCBI Taxonomy" id="446860"/>
    <lineage>
        <taxon>Bacteria</taxon>
        <taxon>Bacillati</taxon>
        <taxon>Actinomycetota</taxon>
        <taxon>Actinomycetes</taxon>
        <taxon>Micrococcales</taxon>
        <taxon>Micrococcaceae</taxon>
        <taxon>Kocuria</taxon>
    </lineage>
</organism>
<dbReference type="STRING" id="446860.AS188_02870"/>
<dbReference type="Pfam" id="PF01809">
    <property type="entry name" value="YidD"/>
    <property type="match status" value="1"/>
</dbReference>
<dbReference type="AlphaFoldDB" id="A0A0U3I6B6"/>
<comment type="function">
    <text evidence="1">Could be involved in insertion of integral membrane proteins into the membrane.</text>
</comment>
<dbReference type="EMBL" id="BJZR01000006">
    <property type="protein sequence ID" value="GEO91105.1"/>
    <property type="molecule type" value="Genomic_DNA"/>
</dbReference>
<sequence>MSEHAHAPEDLLAAAPEEYVRPATAGQAVALLPQNLLIALLKLYRRIVSPLYGDVCRYFPTCSAYALEAVTVHGAARGLGLSVRRLLRCHPWAAGGIDRVPPGGREFPDLASLPKIMLLNHPTPADRRQYRPAADPGPAAQGEPSP</sequence>
<accession>A0A0U3I6B6</accession>
<dbReference type="GO" id="GO:0005886">
    <property type="term" value="C:plasma membrane"/>
    <property type="evidence" value="ECO:0007669"/>
    <property type="project" value="UniProtKB-SubCell"/>
</dbReference>
<dbReference type="NCBIfam" id="TIGR00278">
    <property type="entry name" value="membrane protein insertion efficiency factor YidD"/>
    <property type="match status" value="1"/>
</dbReference>
<feature type="region of interest" description="Disordered" evidence="2">
    <location>
        <begin position="125"/>
        <end position="146"/>
    </location>
</feature>
<dbReference type="PANTHER" id="PTHR33383:SF1">
    <property type="entry name" value="MEMBRANE PROTEIN INSERTION EFFICIENCY FACTOR-RELATED"/>
    <property type="match status" value="1"/>
</dbReference>
<evidence type="ECO:0000313" key="3">
    <source>
        <dbReference type="EMBL" id="ALU38860.1"/>
    </source>
</evidence>
<comment type="subcellular location">
    <subcellularLocation>
        <location evidence="1">Cell membrane</location>
        <topology evidence="1">Peripheral membrane protein</topology>
        <orientation evidence="1">Cytoplasmic side</orientation>
    </subcellularLocation>
</comment>